<dbReference type="VEuPathDB" id="FungiDB:FOMG_19544"/>
<organism evidence="1">
    <name type="scientific">Fusarium oxysporum f. sp. melonis 26406</name>
    <dbReference type="NCBI Taxonomy" id="1089452"/>
    <lineage>
        <taxon>Eukaryota</taxon>
        <taxon>Fungi</taxon>
        <taxon>Dikarya</taxon>
        <taxon>Ascomycota</taxon>
        <taxon>Pezizomycotina</taxon>
        <taxon>Sordariomycetes</taxon>
        <taxon>Hypocreomycetidae</taxon>
        <taxon>Hypocreales</taxon>
        <taxon>Nectriaceae</taxon>
        <taxon>Fusarium</taxon>
        <taxon>Fusarium oxysporum species complex</taxon>
    </lineage>
</organism>
<dbReference type="EMBL" id="KI980627">
    <property type="protein sequence ID" value="EXK23694.1"/>
    <property type="molecule type" value="Genomic_DNA"/>
</dbReference>
<evidence type="ECO:0000313" key="1">
    <source>
        <dbReference type="EMBL" id="EXK23694.1"/>
    </source>
</evidence>
<dbReference type="HOGENOM" id="CLU_042299_0_0_1"/>
<dbReference type="OrthoDB" id="5103739at2759"/>
<name>W9YVV1_FUSOX</name>
<reference evidence="1" key="1">
    <citation type="submission" date="2012-04" db="EMBL/GenBank/DDBJ databases">
        <title>The Genome Sequence of Fusarium oxysporum melonis.</title>
        <authorList>
            <consortium name="The Broad Institute Genome Sequencing Platform"/>
            <person name="Ma L.-J."/>
            <person name="Gale L.R."/>
            <person name="Schwartz D.C."/>
            <person name="Zhou S."/>
            <person name="Corby-Kistler H."/>
            <person name="Young S.K."/>
            <person name="Zeng Q."/>
            <person name="Gargeya S."/>
            <person name="Fitzgerald M."/>
            <person name="Haas B."/>
            <person name="Abouelleil A."/>
            <person name="Alvarado L."/>
            <person name="Arachchi H.M."/>
            <person name="Berlin A."/>
            <person name="Brown A."/>
            <person name="Chapman S.B."/>
            <person name="Chen Z."/>
            <person name="Dunbar C."/>
            <person name="Freedman E."/>
            <person name="Gearin G."/>
            <person name="Goldberg J."/>
            <person name="Griggs A."/>
            <person name="Gujja S."/>
            <person name="Heiman D."/>
            <person name="Howarth C."/>
            <person name="Larson L."/>
            <person name="Lui A."/>
            <person name="MacDonald P.J.P."/>
            <person name="Montmayeur A."/>
            <person name="Murphy C."/>
            <person name="Neiman D."/>
            <person name="Pearson M."/>
            <person name="Priest M."/>
            <person name="Roberts A."/>
            <person name="Saif S."/>
            <person name="Shea T."/>
            <person name="Shenoy N."/>
            <person name="Sisk P."/>
            <person name="Stolte C."/>
            <person name="Sykes S."/>
            <person name="Wortman J."/>
            <person name="Nusbaum C."/>
            <person name="Birren B."/>
        </authorList>
    </citation>
    <scope>NUCLEOTIDE SEQUENCE</scope>
    <source>
        <strain evidence="1">26406</strain>
    </source>
</reference>
<gene>
    <name evidence="1" type="ORF">FOMG_19544</name>
</gene>
<reference evidence="1" key="2">
    <citation type="submission" date="2014-02" db="EMBL/GenBank/DDBJ databases">
        <title>Annotation of the Genome Sequence of Fusarium oxysporum f. sp. melonis 26406.</title>
        <authorList>
            <consortium name="The Broad Institute Genomics Platform"/>
            <person name="Ma L.-J."/>
            <person name="Corby-Kistler H."/>
            <person name="Broz K."/>
            <person name="Gale L.R."/>
            <person name="Jonkers W."/>
            <person name="O'Donnell K."/>
            <person name="Ploetz R."/>
            <person name="Steinberg C."/>
            <person name="Schwartz D.C."/>
            <person name="VanEtten H."/>
            <person name="Zhou S."/>
            <person name="Young S.K."/>
            <person name="Zeng Q."/>
            <person name="Gargeya S."/>
            <person name="Fitzgerald M."/>
            <person name="Abouelleil A."/>
            <person name="Alvarado L."/>
            <person name="Chapman S.B."/>
            <person name="Gainer-Dewar J."/>
            <person name="Goldberg J."/>
            <person name="Griggs A."/>
            <person name="Gujja S."/>
            <person name="Hansen M."/>
            <person name="Howarth C."/>
            <person name="Imamovic A."/>
            <person name="Ireland A."/>
            <person name="Larimer J."/>
            <person name="McCowan C."/>
            <person name="Murphy C."/>
            <person name="Pearson M."/>
            <person name="Poon T.W."/>
            <person name="Priest M."/>
            <person name="Roberts A."/>
            <person name="Saif S."/>
            <person name="Shea T."/>
            <person name="Sykes S."/>
            <person name="Wortman J."/>
            <person name="Nusbaum C."/>
            <person name="Birren B."/>
        </authorList>
    </citation>
    <scope>NUCLEOTIDE SEQUENCE</scope>
    <source>
        <strain evidence="1">26406</strain>
    </source>
</reference>
<sequence>MGLGVFQCLKNAHQKRLREALRKGNLSFNRRDFVGSFKEIPDEGFTAAHIITDFEKSGIFPPTAEPAVSYLLKKKLKTRKAIDPALSSLLPAENRFPIASDTARDIRNRYYDILSSLTRRGLEAIQKIVSEAVVIEDIVRNHVADRRERIEKRYHQRKRGKRGRPVGDYLHNISLQELRDQQAEFIDAGAKAEQRAQLRNIRSFAIRKMEEIKAEWRQKKEVIVDGVERRLRFKQWLEHTKRDVEYASLDASRAEISSQLKEKEDAFTIDTQLAPEVREAIREAGFAAKPLSAVDLS</sequence>
<proteinExistence type="predicted"/>
<protein>
    <submittedName>
        <fullName evidence="1">Uncharacterized protein</fullName>
    </submittedName>
</protein>
<dbReference type="Proteomes" id="UP000030703">
    <property type="component" value="Unassembled WGS sequence"/>
</dbReference>
<dbReference type="AlphaFoldDB" id="W9YVV1"/>
<accession>W9YVV1</accession>